<dbReference type="EMBL" id="JARBHB010000005">
    <property type="protein sequence ID" value="KAJ8883144.1"/>
    <property type="molecule type" value="Genomic_DNA"/>
</dbReference>
<comment type="caution">
    <text evidence="2">The sequence shown here is derived from an EMBL/GenBank/DDBJ whole genome shotgun (WGS) entry which is preliminary data.</text>
</comment>
<feature type="compositionally biased region" description="Basic and acidic residues" evidence="1">
    <location>
        <begin position="789"/>
        <end position="798"/>
    </location>
</feature>
<dbReference type="Proteomes" id="UP001159363">
    <property type="component" value="Chromosome 4"/>
</dbReference>
<feature type="region of interest" description="Disordered" evidence="1">
    <location>
        <begin position="47"/>
        <end position="68"/>
    </location>
</feature>
<proteinExistence type="predicted"/>
<name>A0ABQ9HFU5_9NEOP</name>
<evidence type="ECO:0000256" key="1">
    <source>
        <dbReference type="SAM" id="MobiDB-lite"/>
    </source>
</evidence>
<sequence>METIIHVLLTLEAATGGGNTGVGHASNASPAAPCCHVNLLLLGGAQERERETDGKKKEELHPPLRYNRGPHQWQQERLLSTIHDNKRGQQHERIELAEGLREEWTTSRGAAVVKWLDCSPPTNSNRVPFQVVSPLPLPNGFRIRESWQTIPLLGAFSRGSPVYPSLHSGAATYSPRFTLIGSQDLVVKSRLNLRYTPQTLVMTRALLRENREPHQVRHLGKPTTGADNRDIRRSPCIAGWVGSSIVHINEGSRVLPPVQCRGRTNLSYARSRSFRALANTLQRRERRRANRKPSSSVCRRNERHLTQRSGESGLLPPLPRYEGAMVAEWLACSPLTKMNRAQFPAGSPDFGKWESCPTMPLVGGPSLGLPHSPPPGRPSGTQPPSPALKTSLLRATQIEVIYVLPFSSFPAVGQSPQRIVPFITGEQATRQRTIAPCLPHNRPTGNYSVNVNNGGWVAGCCPWRGEWALTGLFHAGPGVVARHCYLSSQFQRVYSGDTRPLSESVGTSAPCYDDLTCPYLRWVSALVRPHTSRSGTRMRCGVLGTGNISESRLPLRRMICLHCAKPDGRRPFGRGTKLTNLRPARAAGICTIRHSPEEIEQMPTGLCNRLQALHALSFHSSTIHLVLRMFAFIVPSCKFSHSFQSISLPRPFSAACSIPSSPKLLFTRQHRCSCALEGLFIPASKEPSYSNSSTLHPPTLDLDTIRQSCSLPQWSWTHSPSPRWLFYLKHAVYTAGEICLQIKQRGADTPGPSFLPNPLRASSRPLHRYHINTVFLSLLGLLLRARMQSSREADRESTPARGRQSNTDHS</sequence>
<feature type="compositionally biased region" description="Pro residues" evidence="1">
    <location>
        <begin position="371"/>
        <end position="386"/>
    </location>
</feature>
<feature type="compositionally biased region" description="Basic and acidic residues" evidence="1">
    <location>
        <begin position="47"/>
        <end position="62"/>
    </location>
</feature>
<feature type="region of interest" description="Disordered" evidence="1">
    <location>
        <begin position="363"/>
        <end position="386"/>
    </location>
</feature>
<organism evidence="2 3">
    <name type="scientific">Dryococelus australis</name>
    <dbReference type="NCBI Taxonomy" id="614101"/>
    <lineage>
        <taxon>Eukaryota</taxon>
        <taxon>Metazoa</taxon>
        <taxon>Ecdysozoa</taxon>
        <taxon>Arthropoda</taxon>
        <taxon>Hexapoda</taxon>
        <taxon>Insecta</taxon>
        <taxon>Pterygota</taxon>
        <taxon>Neoptera</taxon>
        <taxon>Polyneoptera</taxon>
        <taxon>Phasmatodea</taxon>
        <taxon>Verophasmatodea</taxon>
        <taxon>Anareolatae</taxon>
        <taxon>Phasmatidae</taxon>
        <taxon>Eurycanthinae</taxon>
        <taxon>Dryococelus</taxon>
    </lineage>
</organism>
<evidence type="ECO:0000313" key="3">
    <source>
        <dbReference type="Proteomes" id="UP001159363"/>
    </source>
</evidence>
<evidence type="ECO:0000313" key="2">
    <source>
        <dbReference type="EMBL" id="KAJ8883144.1"/>
    </source>
</evidence>
<feature type="region of interest" description="Disordered" evidence="1">
    <location>
        <begin position="281"/>
        <end position="316"/>
    </location>
</feature>
<protein>
    <submittedName>
        <fullName evidence="2">Uncharacterized protein</fullName>
    </submittedName>
</protein>
<feature type="region of interest" description="Disordered" evidence="1">
    <location>
        <begin position="789"/>
        <end position="810"/>
    </location>
</feature>
<keyword evidence="3" id="KW-1185">Reference proteome</keyword>
<gene>
    <name evidence="2" type="ORF">PR048_014984</name>
</gene>
<accession>A0ABQ9HFU5</accession>
<reference evidence="2 3" key="1">
    <citation type="submission" date="2023-02" db="EMBL/GenBank/DDBJ databases">
        <title>LHISI_Scaffold_Assembly.</title>
        <authorList>
            <person name="Stuart O.P."/>
            <person name="Cleave R."/>
            <person name="Magrath M.J.L."/>
            <person name="Mikheyev A.S."/>
        </authorList>
    </citation>
    <scope>NUCLEOTIDE SEQUENCE [LARGE SCALE GENOMIC DNA]</scope>
    <source>
        <strain evidence="2">Daus_M_001</strain>
        <tissue evidence="2">Leg muscle</tissue>
    </source>
</reference>